<proteinExistence type="predicted"/>
<evidence type="ECO:0000256" key="1">
    <source>
        <dbReference type="SAM" id="Phobius"/>
    </source>
</evidence>
<feature type="transmembrane region" description="Helical" evidence="1">
    <location>
        <begin position="58"/>
        <end position="80"/>
    </location>
</feature>
<dbReference type="RefSeq" id="WP_128745586.1">
    <property type="nucleotide sequence ID" value="NZ_CP035281.1"/>
</dbReference>
<organism evidence="2 3">
    <name type="scientific">Aminipila luticellarii</name>
    <dbReference type="NCBI Taxonomy" id="2507160"/>
    <lineage>
        <taxon>Bacteria</taxon>
        <taxon>Bacillati</taxon>
        <taxon>Bacillota</taxon>
        <taxon>Clostridia</taxon>
        <taxon>Peptostreptococcales</taxon>
        <taxon>Anaerovoracaceae</taxon>
        <taxon>Aminipila</taxon>
    </lineage>
</organism>
<evidence type="ECO:0000313" key="2">
    <source>
        <dbReference type="EMBL" id="QAT42937.1"/>
    </source>
</evidence>
<keyword evidence="3" id="KW-1185">Reference proteome</keyword>
<gene>
    <name evidence="2" type="ORF">EQM06_06635</name>
</gene>
<evidence type="ECO:0000313" key="3">
    <source>
        <dbReference type="Proteomes" id="UP000287601"/>
    </source>
</evidence>
<reference evidence="2 3" key="1">
    <citation type="submission" date="2019-01" db="EMBL/GenBank/DDBJ databases">
        <title>Draft genomes of a novel of Aminipila strains.</title>
        <authorList>
            <person name="Ma S."/>
        </authorList>
    </citation>
    <scope>NUCLEOTIDE SEQUENCE [LARGE SCALE GENOMIC DNA]</scope>
    <source>
        <strain evidence="3">JN-39</strain>
    </source>
</reference>
<dbReference type="EMBL" id="CP035281">
    <property type="protein sequence ID" value="QAT42937.1"/>
    <property type="molecule type" value="Genomic_DNA"/>
</dbReference>
<keyword evidence="1" id="KW-1133">Transmembrane helix</keyword>
<feature type="transmembrane region" description="Helical" evidence="1">
    <location>
        <begin position="12"/>
        <end position="34"/>
    </location>
</feature>
<name>A0A410PVH4_9FIRM</name>
<sequence length="104" mass="11484">MQSRPYHLQKQKLTALLIAVCLLAVLCLSVAFLVKYTDHACSGEGCTVCTELQACTQFLLHTGIPALAVICVSSAFFVLAKNSIQTYFIILFDTPITRKVRMND</sequence>
<accession>A0A410PVH4</accession>
<keyword evidence="1" id="KW-0472">Membrane</keyword>
<dbReference type="AlphaFoldDB" id="A0A410PVH4"/>
<dbReference type="OrthoDB" id="1863318at2"/>
<dbReference type="Proteomes" id="UP000287601">
    <property type="component" value="Chromosome"/>
</dbReference>
<keyword evidence="1" id="KW-0812">Transmembrane</keyword>
<protein>
    <submittedName>
        <fullName evidence="2">Uncharacterized protein</fullName>
    </submittedName>
</protein>
<dbReference type="KEGG" id="amij:EQM06_06635"/>